<reference evidence="15" key="2">
    <citation type="submission" date="2004-02" db="EMBL/GenBank/DDBJ databases">
        <authorList>
            <consortium name="Genoscope"/>
            <consortium name="Whitehead Institute Centre for Genome Research"/>
        </authorList>
    </citation>
    <scope>NUCLEOTIDE SEQUENCE</scope>
</reference>
<comment type="similarity">
    <text evidence="10">Belongs to the WD repeat DCAF12 family.</text>
</comment>
<dbReference type="EMBL" id="CAAE01014642">
    <property type="protein sequence ID" value="CAG01407.1"/>
    <property type="molecule type" value="Genomic_DNA"/>
</dbReference>
<dbReference type="PANTHER" id="PTHR19860">
    <property type="entry name" value="DDB1- AND CUL4-ASSOCIATED FACTOR 12-RELATED"/>
    <property type="match status" value="1"/>
</dbReference>
<evidence type="ECO:0000256" key="8">
    <source>
        <dbReference type="ARBA" id="ARBA00023242"/>
    </source>
</evidence>
<dbReference type="AlphaFoldDB" id="Q4SD75"/>
<dbReference type="GO" id="GO:0080008">
    <property type="term" value="C:Cul4-RING E3 ubiquitin ligase complex"/>
    <property type="evidence" value="ECO:0007669"/>
    <property type="project" value="TreeGrafter"/>
</dbReference>
<feature type="repeat" description="WD" evidence="12">
    <location>
        <begin position="233"/>
        <end position="273"/>
    </location>
</feature>
<evidence type="ECO:0000256" key="4">
    <source>
        <dbReference type="ARBA" id="ARBA00022490"/>
    </source>
</evidence>
<evidence type="ECO:0000256" key="11">
    <source>
        <dbReference type="ARBA" id="ARBA00038623"/>
    </source>
</evidence>
<protein>
    <submittedName>
        <fullName evidence="15">(spotted green pufferfish) hypothetical protein</fullName>
    </submittedName>
</protein>
<dbReference type="KEGG" id="tng:GSTEN00020163G001"/>
<evidence type="ECO:0000256" key="9">
    <source>
        <dbReference type="ARBA" id="ARBA00037373"/>
    </source>
</evidence>
<dbReference type="GO" id="GO:0005813">
    <property type="term" value="C:centrosome"/>
    <property type="evidence" value="ECO:0007669"/>
    <property type="project" value="UniProtKB-SubCell"/>
</dbReference>
<dbReference type="Gene3D" id="2.130.10.10">
    <property type="entry name" value="YVTN repeat-like/Quinoprotein amine dehydrogenase"/>
    <property type="match status" value="2"/>
</dbReference>
<evidence type="ECO:0000313" key="15">
    <source>
        <dbReference type="EMBL" id="CAG01407.1"/>
    </source>
</evidence>
<feature type="domain" description="DDB1- and CUL4-associated factor 12 beta-propeller" evidence="14">
    <location>
        <begin position="232"/>
        <end position="455"/>
    </location>
</feature>
<keyword evidence="6" id="KW-0677">Repeat</keyword>
<evidence type="ECO:0000256" key="6">
    <source>
        <dbReference type="ARBA" id="ARBA00022737"/>
    </source>
</evidence>
<comment type="function">
    <text evidence="9">Substrate-recognition component of a DCX (DDB1-CUL4-X-box) E3 ubiquitin-protein ligase complex of the DesCEND (destruction via C-end degrons) pathway, which recognizes a C-degron located at the extreme C terminus of target proteins, leading to their ubiquitination and degradation. The C-degron recognized by the DesCEND pathway is usually a motif of less than ten residues and can be present in full-length proteins, truncated proteins or proteolytically cleaved forms. The DCX(DCAF12) complex specifically recognizes proteins with a diglutamate (Glu-Glu) at the C-terminus leading to their ubiquitination and degradation. Also directly recognizes the C-terminal glutamate-leucine (Glu-Leu) degron as an alternative degron in proteins leading to their ubiquitination and degradation.</text>
</comment>
<accession>Q4SD75</accession>
<gene>
    <name evidence="15" type="ORF">GSTENG00020163001</name>
</gene>
<name>Q4SD75_TETNG</name>
<evidence type="ECO:0000256" key="1">
    <source>
        <dbReference type="ARBA" id="ARBA00004123"/>
    </source>
</evidence>
<dbReference type="InterPro" id="IPR015943">
    <property type="entry name" value="WD40/YVTN_repeat-like_dom_sf"/>
</dbReference>
<organism evidence="15">
    <name type="scientific">Tetraodon nigroviridis</name>
    <name type="common">Spotted green pufferfish</name>
    <name type="synonym">Chelonodon nigroviridis</name>
    <dbReference type="NCBI Taxonomy" id="99883"/>
    <lineage>
        <taxon>Eukaryota</taxon>
        <taxon>Metazoa</taxon>
        <taxon>Chordata</taxon>
        <taxon>Craniata</taxon>
        <taxon>Vertebrata</taxon>
        <taxon>Euteleostomi</taxon>
        <taxon>Actinopterygii</taxon>
        <taxon>Neopterygii</taxon>
        <taxon>Teleostei</taxon>
        <taxon>Neoteleostei</taxon>
        <taxon>Acanthomorphata</taxon>
        <taxon>Eupercaria</taxon>
        <taxon>Tetraodontiformes</taxon>
        <taxon>Tetradontoidea</taxon>
        <taxon>Tetraodontidae</taxon>
        <taxon>Tetraodon</taxon>
    </lineage>
</organism>
<feature type="domain" description="DDB1- and CUL4-associated factor 12 beta-propeller" evidence="14">
    <location>
        <begin position="81"/>
        <end position="141"/>
    </location>
</feature>
<comment type="pathway">
    <text evidence="3">Protein modification; protein ubiquitination.</text>
</comment>
<dbReference type="InterPro" id="IPR001680">
    <property type="entry name" value="WD40_rpt"/>
</dbReference>
<evidence type="ECO:0000256" key="3">
    <source>
        <dbReference type="ARBA" id="ARBA00004906"/>
    </source>
</evidence>
<evidence type="ECO:0000256" key="5">
    <source>
        <dbReference type="ARBA" id="ARBA00022574"/>
    </source>
</evidence>
<feature type="compositionally biased region" description="Basic residues" evidence="13">
    <location>
        <begin position="1"/>
        <end position="10"/>
    </location>
</feature>
<proteinExistence type="inferred from homology"/>
<keyword evidence="7" id="KW-0833">Ubl conjugation pathway</keyword>
<feature type="region of interest" description="Disordered" evidence="13">
    <location>
        <begin position="1"/>
        <end position="25"/>
    </location>
</feature>
<dbReference type="GO" id="GO:0005634">
    <property type="term" value="C:nucleus"/>
    <property type="evidence" value="ECO:0007669"/>
    <property type="project" value="UniProtKB-SubCell"/>
</dbReference>
<keyword evidence="4" id="KW-0963">Cytoplasm</keyword>
<dbReference type="OrthoDB" id="9610195at2759"/>
<dbReference type="SMART" id="SM00320">
    <property type="entry name" value="WD40"/>
    <property type="match status" value="3"/>
</dbReference>
<feature type="domain" description="DDB1- and CUL4-associated factor 12 beta-propeller" evidence="14">
    <location>
        <begin position="163"/>
        <end position="213"/>
    </location>
</feature>
<dbReference type="InterPro" id="IPR036322">
    <property type="entry name" value="WD40_repeat_dom_sf"/>
</dbReference>
<dbReference type="PROSITE" id="PS50294">
    <property type="entry name" value="WD_REPEATS_REGION"/>
    <property type="match status" value="1"/>
</dbReference>
<keyword evidence="5 12" id="KW-0853">WD repeat</keyword>
<evidence type="ECO:0000256" key="10">
    <source>
        <dbReference type="ARBA" id="ARBA00038022"/>
    </source>
</evidence>
<sequence length="580" mass="64952">MARKTVSRKRKAEEPKNQQQLGRCQTPHKRSRVSCSSRHAQQWWCSRRSVVWALRGREFRPQQQHELRLERSLRGFAAGRLPCILKEREFSLGRLNKVFASQWLNHRQVVCGTKCNTLFVADVLTGQITRIPMLKDRECQSVDTGVVGATMAAPRYHSTASSRSRIDQQGCGIHAIELNPSRTLLATGGDNPNSIAIYQLPTLDPVCVGDKKNQLAAFVREHRRRISACFVFQDGHNDWIFSIAWISDNMAVSGSRDGSMGLWEVTEEVLSQTARAQSEESMPTYAHISYRALKDIPKEYTNPYNCKVRALAFNNNHKELGAVSLDGYFHLWKAENNLCKLLSTKLPHCKENVCLAYGQDWSVYAVGSQSHVSFLDPRQPAHTIKSVSSRERGSGIRSVSFYEHIVTVGTGLGSLLFYDIRAQRFLEKPLNLTGGYRKCPGEGILKLTTGTGWVVRSPSPSPPPLRPGLTAAFVFRITTRRGGVTSQTFIPSPTRSTRTATTTPAPSCLWRAGRFVPACTATTRGCGASLRFFFRFAFPSHLLSTRSLHPHNVWATPPSWIFFFPLVYPSPFSLHLDSGA</sequence>
<evidence type="ECO:0000256" key="13">
    <source>
        <dbReference type="SAM" id="MobiDB-lite"/>
    </source>
</evidence>
<dbReference type="SUPFAM" id="SSF50978">
    <property type="entry name" value="WD40 repeat-like"/>
    <property type="match status" value="1"/>
</dbReference>
<dbReference type="InterPro" id="IPR019775">
    <property type="entry name" value="WD40_repeat_CS"/>
</dbReference>
<comment type="subunit">
    <text evidence="11">Component of the DCX(DCAF12) E3 ubiquitin ligase complex, at least composed of CUL4 (CUL4A or CUL4B), DDB1, DCAF12 and RBX1.</text>
</comment>
<dbReference type="PANTHER" id="PTHR19860:SF16">
    <property type="entry name" value="DDB1- AND CUL4-ASSOCIATED FACTOR 12"/>
    <property type="match status" value="1"/>
</dbReference>
<dbReference type="InterPro" id="IPR051191">
    <property type="entry name" value="DCAF12"/>
</dbReference>
<evidence type="ECO:0000256" key="2">
    <source>
        <dbReference type="ARBA" id="ARBA00004300"/>
    </source>
</evidence>
<comment type="subcellular location">
    <subcellularLocation>
        <location evidence="2">Cytoplasm</location>
        <location evidence="2">Cytoskeleton</location>
        <location evidence="2">Microtubule organizing center</location>
        <location evidence="2">Centrosome</location>
    </subcellularLocation>
    <subcellularLocation>
        <location evidence="1">Nucleus</location>
    </subcellularLocation>
</comment>
<dbReference type="Pfam" id="PF23760">
    <property type="entry name" value="Beta-prop_DCAF12"/>
    <property type="match status" value="3"/>
</dbReference>
<dbReference type="InterPro" id="IPR056151">
    <property type="entry name" value="Beta-prop_DCAF12"/>
</dbReference>
<evidence type="ECO:0000256" key="12">
    <source>
        <dbReference type="PROSITE-ProRule" id="PRU00221"/>
    </source>
</evidence>
<keyword evidence="8" id="KW-0539">Nucleus</keyword>
<evidence type="ECO:0000259" key="14">
    <source>
        <dbReference type="Pfam" id="PF23760"/>
    </source>
</evidence>
<dbReference type="PROSITE" id="PS00678">
    <property type="entry name" value="WD_REPEATS_1"/>
    <property type="match status" value="1"/>
</dbReference>
<dbReference type="PROSITE" id="PS50082">
    <property type="entry name" value="WD_REPEATS_2"/>
    <property type="match status" value="1"/>
</dbReference>
<evidence type="ECO:0000256" key="7">
    <source>
        <dbReference type="ARBA" id="ARBA00022786"/>
    </source>
</evidence>
<reference evidence="15" key="1">
    <citation type="journal article" date="2004" name="Nature">
        <title>Genome duplication in the teleost fish Tetraodon nigroviridis reveals the early vertebrate proto-karyotype.</title>
        <authorList>
            <person name="Jaillon O."/>
            <person name="Aury J.-M."/>
            <person name="Brunet F."/>
            <person name="Petit J.-L."/>
            <person name="Stange-Thomann N."/>
            <person name="Mauceli E."/>
            <person name="Bouneau L."/>
            <person name="Fischer C."/>
            <person name="Ozouf-Costaz C."/>
            <person name="Bernot A."/>
            <person name="Nicaud S."/>
            <person name="Jaffe D."/>
            <person name="Fisher S."/>
            <person name="Lutfalla G."/>
            <person name="Dossat C."/>
            <person name="Segurens B."/>
            <person name="Dasilva C."/>
            <person name="Salanoubat M."/>
            <person name="Levy M."/>
            <person name="Boudet N."/>
            <person name="Castellano S."/>
            <person name="Anthouard V."/>
            <person name="Jubin C."/>
            <person name="Castelli V."/>
            <person name="Katinka M."/>
            <person name="Vacherie B."/>
            <person name="Biemont C."/>
            <person name="Skalli Z."/>
            <person name="Cattolico L."/>
            <person name="Poulain J."/>
            <person name="De Berardinis V."/>
            <person name="Cruaud C."/>
            <person name="Duprat S."/>
            <person name="Brottier P."/>
            <person name="Coutanceau J.-P."/>
            <person name="Gouzy J."/>
            <person name="Parra G."/>
            <person name="Lardier G."/>
            <person name="Chapple C."/>
            <person name="McKernan K.J."/>
            <person name="McEwan P."/>
            <person name="Bosak S."/>
            <person name="Kellis M."/>
            <person name="Volff J.-N."/>
            <person name="Guigo R."/>
            <person name="Zody M.C."/>
            <person name="Mesirov J."/>
            <person name="Lindblad-Toh K."/>
            <person name="Birren B."/>
            <person name="Nusbaum C."/>
            <person name="Kahn D."/>
            <person name="Robinson-Rechavi M."/>
            <person name="Laudet V."/>
            <person name="Schachter V."/>
            <person name="Quetier F."/>
            <person name="Saurin W."/>
            <person name="Scarpelli C."/>
            <person name="Wincker P."/>
            <person name="Lander E.S."/>
            <person name="Weissenbach J."/>
            <person name="Roest Crollius H."/>
        </authorList>
    </citation>
    <scope>NUCLEOTIDE SEQUENCE [LARGE SCALE GENOMIC DNA]</scope>
</reference>
<comment type="caution">
    <text evidence="15">The sequence shown here is derived from an EMBL/GenBank/DDBJ whole genome shotgun (WGS) entry which is preliminary data.</text>
</comment>